<evidence type="ECO:0000256" key="1">
    <source>
        <dbReference type="ARBA" id="ARBA00006068"/>
    </source>
</evidence>
<dbReference type="STRING" id="201973.SAMN04488025_105159"/>
<feature type="domain" description="Cell envelope-related transcriptional attenuator" evidence="3">
    <location>
        <begin position="73"/>
        <end position="218"/>
    </location>
</feature>
<keyword evidence="5" id="KW-1185">Reference proteome</keyword>
<comment type="similarity">
    <text evidence="1">Belongs to the LytR/CpsA/Psr (LCP) family.</text>
</comment>
<dbReference type="RefSeq" id="WP_177198982.1">
    <property type="nucleotide sequence ID" value="NZ_FOOK01000005.1"/>
</dbReference>
<proteinExistence type="inferred from homology"/>
<accession>A0A1I2LQ53</accession>
<protein>
    <submittedName>
        <fullName evidence="4">Transcriptional attenuator, LytR family</fullName>
    </submittedName>
</protein>
<sequence length="300" mass="34531">MSKGLRLMLAASCILFFLGGIAMWNAHTRPSEPPKTARHHPVRNRPEAPPVPLDRPTTLLLIGVDQRRGDPGRTDALVLLAIHPKKKSVKILHVPRDTKVRISLGRGRTALDKINHAYARGDGTLSTIQTVESFLDVPVDHYVKVNMKGFRNIVDLFQGVDVNSPRSFSYLGHRFHKGPMHLNGSQALAYIRDRTGTNDFDRHRRQQQVLRSLWRKSKHPSTLLKLNRLFNILRVHTETSLTLKDAVSLYYTLSRVPEKNIETLQFHGRDEWGSRYYFIVPEKERLRIRSLLRRHLELEA</sequence>
<dbReference type="EMBL" id="FOOK01000005">
    <property type="protein sequence ID" value="SFF80708.1"/>
    <property type="molecule type" value="Genomic_DNA"/>
</dbReference>
<evidence type="ECO:0000313" key="5">
    <source>
        <dbReference type="Proteomes" id="UP000198661"/>
    </source>
</evidence>
<evidence type="ECO:0000259" key="3">
    <source>
        <dbReference type="Pfam" id="PF03816"/>
    </source>
</evidence>
<organism evidence="4 5">
    <name type="scientific">Planifilum fulgidum</name>
    <dbReference type="NCBI Taxonomy" id="201973"/>
    <lineage>
        <taxon>Bacteria</taxon>
        <taxon>Bacillati</taxon>
        <taxon>Bacillota</taxon>
        <taxon>Bacilli</taxon>
        <taxon>Bacillales</taxon>
        <taxon>Thermoactinomycetaceae</taxon>
        <taxon>Planifilum</taxon>
    </lineage>
</organism>
<evidence type="ECO:0000313" key="4">
    <source>
        <dbReference type="EMBL" id="SFF80708.1"/>
    </source>
</evidence>
<dbReference type="AlphaFoldDB" id="A0A1I2LQ53"/>
<feature type="region of interest" description="Disordered" evidence="2">
    <location>
        <begin position="29"/>
        <end position="53"/>
    </location>
</feature>
<dbReference type="PANTHER" id="PTHR33392">
    <property type="entry name" value="POLYISOPRENYL-TEICHOIC ACID--PEPTIDOGLYCAN TEICHOIC ACID TRANSFERASE TAGU"/>
    <property type="match status" value="1"/>
</dbReference>
<dbReference type="Pfam" id="PF03816">
    <property type="entry name" value="LytR_cpsA_psr"/>
    <property type="match status" value="1"/>
</dbReference>
<dbReference type="Proteomes" id="UP000198661">
    <property type="component" value="Unassembled WGS sequence"/>
</dbReference>
<dbReference type="PANTHER" id="PTHR33392:SF6">
    <property type="entry name" value="POLYISOPRENYL-TEICHOIC ACID--PEPTIDOGLYCAN TEICHOIC ACID TRANSFERASE TAGU"/>
    <property type="match status" value="1"/>
</dbReference>
<gene>
    <name evidence="4" type="ORF">SAMN04488025_105159</name>
</gene>
<dbReference type="InterPro" id="IPR050922">
    <property type="entry name" value="LytR/CpsA/Psr_CW_biosynth"/>
</dbReference>
<reference evidence="4 5" key="1">
    <citation type="submission" date="2016-10" db="EMBL/GenBank/DDBJ databases">
        <authorList>
            <person name="de Groot N.N."/>
        </authorList>
    </citation>
    <scope>NUCLEOTIDE SEQUENCE [LARGE SCALE GENOMIC DNA]</scope>
    <source>
        <strain evidence="4 5">DSM 44945</strain>
    </source>
</reference>
<dbReference type="Gene3D" id="3.40.630.190">
    <property type="entry name" value="LCP protein"/>
    <property type="match status" value="1"/>
</dbReference>
<evidence type="ECO:0000256" key="2">
    <source>
        <dbReference type="SAM" id="MobiDB-lite"/>
    </source>
</evidence>
<name>A0A1I2LQ53_9BACL</name>
<dbReference type="NCBIfam" id="TIGR00350">
    <property type="entry name" value="lytR_cpsA_psr"/>
    <property type="match status" value="1"/>
</dbReference>
<dbReference type="InterPro" id="IPR004474">
    <property type="entry name" value="LytR_CpsA_psr"/>
</dbReference>